<gene>
    <name evidence="1" type="ORF">EV188_101100</name>
</gene>
<protein>
    <submittedName>
        <fullName evidence="1">Uncharacterized protein</fullName>
    </submittedName>
</protein>
<dbReference type="OrthoDB" id="3612465at2"/>
<dbReference type="InterPro" id="IPR056131">
    <property type="entry name" value="DUF7714"/>
</dbReference>
<dbReference type="Pfam" id="PF24830">
    <property type="entry name" value="DUF7714"/>
    <property type="match status" value="1"/>
</dbReference>
<accession>A0A4R6VM42</accession>
<sequence>MSSPNLVPGRYRGVAVARAPLPYDEETLRARYLGREAYWKTRFLVVRPPDTDDGPVALLAVTRAGDDELFSPIVDVRLLAGPEETVLLHRPELDTAVPTLLAAAAAEAPGYRAVVVQGRYEHVNFILDARPLPVTVREVVPPRPAKLADQARRVLELSEDLPPIAITPHAVDLADLAAAHPAEHYLLPCRGGGGEVPGAAVSYLDERPPEADWTLLGCERSRQIHRWFYGREAPGADTCPLTAIAAEGPGAVLTKCCLQQEELAEGTVEGPDGTTRWVSVPWGSSLEHVREALGRLALREEPRWSPA</sequence>
<name>A0A4R6VM42_9PSEU</name>
<dbReference type="AlphaFoldDB" id="A0A4R6VM42"/>
<keyword evidence="2" id="KW-1185">Reference proteome</keyword>
<reference evidence="1 2" key="1">
    <citation type="submission" date="2019-03" db="EMBL/GenBank/DDBJ databases">
        <title>Genomic Encyclopedia of Type Strains, Phase IV (KMG-IV): sequencing the most valuable type-strain genomes for metagenomic binning, comparative biology and taxonomic classification.</title>
        <authorList>
            <person name="Goeker M."/>
        </authorList>
    </citation>
    <scope>NUCLEOTIDE SEQUENCE [LARGE SCALE GENOMIC DNA]</scope>
    <source>
        <strain evidence="1 2">DSM 45775</strain>
    </source>
</reference>
<evidence type="ECO:0000313" key="1">
    <source>
        <dbReference type="EMBL" id="TDQ64852.1"/>
    </source>
</evidence>
<dbReference type="Proteomes" id="UP000295705">
    <property type="component" value="Unassembled WGS sequence"/>
</dbReference>
<evidence type="ECO:0000313" key="2">
    <source>
        <dbReference type="Proteomes" id="UP000295705"/>
    </source>
</evidence>
<dbReference type="RefSeq" id="WP_133824306.1">
    <property type="nucleotide sequence ID" value="NZ_BAABHR010000015.1"/>
</dbReference>
<comment type="caution">
    <text evidence="1">The sequence shown here is derived from an EMBL/GenBank/DDBJ whole genome shotgun (WGS) entry which is preliminary data.</text>
</comment>
<dbReference type="EMBL" id="SNYO01000001">
    <property type="protein sequence ID" value="TDQ64852.1"/>
    <property type="molecule type" value="Genomic_DNA"/>
</dbReference>
<organism evidence="1 2">
    <name type="scientific">Actinomycetospora succinea</name>
    <dbReference type="NCBI Taxonomy" id="663603"/>
    <lineage>
        <taxon>Bacteria</taxon>
        <taxon>Bacillati</taxon>
        <taxon>Actinomycetota</taxon>
        <taxon>Actinomycetes</taxon>
        <taxon>Pseudonocardiales</taxon>
        <taxon>Pseudonocardiaceae</taxon>
        <taxon>Actinomycetospora</taxon>
    </lineage>
</organism>
<proteinExistence type="predicted"/>